<comment type="caution">
    <text evidence="1">The sequence shown here is derived from an EMBL/GenBank/DDBJ whole genome shotgun (WGS) entry which is preliminary data.</text>
</comment>
<sequence length="154" mass="16260">MFGVHVLTDSVFVCQDLDMRSDDPTVDVDSAHAAIVQAESLLSVGRAGLGRSRPADVWEVQAVQPLAALLFAASPVGNGQGMDWVRAALANVDPEDVRSPGWAYAALWCSVSAPVLGQSVVRTLTCDCRQRDSIVAAVRAAIDTDGPLGQRRCG</sequence>
<dbReference type="EMBL" id="BCTA01000105">
    <property type="protein sequence ID" value="GAT12990.1"/>
    <property type="molecule type" value="Genomic_DNA"/>
</dbReference>
<accession>A0ABQ0KU42</accession>
<reference evidence="1 2" key="1">
    <citation type="journal article" date="2016" name="Genome Announc.">
        <title>Draft Genome Sequences of Five Rapidly Growing Mycobacterium Species, M. thermoresistibile, M. fortuitum subsp. acetamidolyticum, M. canariasense, M. brisbanense, and M. novocastrense.</title>
        <authorList>
            <person name="Katahira K."/>
            <person name="Ogura Y."/>
            <person name="Gotoh Y."/>
            <person name="Hayashi T."/>
        </authorList>
    </citation>
    <scope>NUCLEOTIDE SEQUENCE [LARGE SCALE GENOMIC DNA]</scope>
    <source>
        <strain evidence="1 2">JCM18114</strain>
    </source>
</reference>
<evidence type="ECO:0000313" key="1">
    <source>
        <dbReference type="EMBL" id="GAT12990.1"/>
    </source>
</evidence>
<protein>
    <submittedName>
        <fullName evidence="1">Type IV secretory pathway VirD4 components-like protein</fullName>
    </submittedName>
</protein>
<organism evidence="1 2">
    <name type="scientific">Mycolicibacterium novocastrense</name>
    <name type="common">Mycobacterium novocastrense</name>
    <dbReference type="NCBI Taxonomy" id="59813"/>
    <lineage>
        <taxon>Bacteria</taxon>
        <taxon>Bacillati</taxon>
        <taxon>Actinomycetota</taxon>
        <taxon>Actinomycetes</taxon>
        <taxon>Mycobacteriales</taxon>
        <taxon>Mycobacteriaceae</taxon>
        <taxon>Mycolicibacterium</taxon>
    </lineage>
</organism>
<proteinExistence type="predicted"/>
<evidence type="ECO:0000313" key="2">
    <source>
        <dbReference type="Proteomes" id="UP000069773"/>
    </source>
</evidence>
<name>A0ABQ0KU42_MYCNV</name>
<gene>
    <name evidence="1" type="ORF">RMCN_6123</name>
</gene>
<dbReference type="Proteomes" id="UP000069773">
    <property type="component" value="Unassembled WGS sequence"/>
</dbReference>
<keyword evidence="2" id="KW-1185">Reference proteome</keyword>